<evidence type="ECO:0000313" key="13">
    <source>
        <dbReference type="EMBL" id="RUO31356.1"/>
    </source>
</evidence>
<evidence type="ECO:0000256" key="11">
    <source>
        <dbReference type="ARBA" id="ARBA00023237"/>
    </source>
</evidence>
<reference evidence="13 14" key="1">
    <citation type="journal article" date="2011" name="Front. Microbiol.">
        <title>Genomic signatures of strain selection and enhancement in Bacillus atrophaeus var. globigii, a historical biowarfare simulant.</title>
        <authorList>
            <person name="Gibbons H.S."/>
            <person name="Broomall S.M."/>
            <person name="McNew L.A."/>
            <person name="Daligault H."/>
            <person name="Chapman C."/>
            <person name="Bruce D."/>
            <person name="Karavis M."/>
            <person name="Krepps M."/>
            <person name="McGregor P.A."/>
            <person name="Hong C."/>
            <person name="Park K.H."/>
            <person name="Akmal A."/>
            <person name="Feldman A."/>
            <person name="Lin J.S."/>
            <person name="Chang W.E."/>
            <person name="Higgs B.W."/>
            <person name="Demirev P."/>
            <person name="Lindquist J."/>
            <person name="Liem A."/>
            <person name="Fochler E."/>
            <person name="Read T.D."/>
            <person name="Tapia R."/>
            <person name="Johnson S."/>
            <person name="Bishop-Lilly K.A."/>
            <person name="Detter C."/>
            <person name="Han C."/>
            <person name="Sozhamannan S."/>
            <person name="Rosenzweig C.N."/>
            <person name="Skowronski E.W."/>
        </authorList>
    </citation>
    <scope>NUCLEOTIDE SEQUENCE [LARGE SCALE GENOMIC DNA]</scope>
    <source>
        <strain evidence="13 14">GYP-17</strain>
    </source>
</reference>
<evidence type="ECO:0000256" key="9">
    <source>
        <dbReference type="ARBA" id="ARBA00023139"/>
    </source>
</evidence>
<evidence type="ECO:0000256" key="10">
    <source>
        <dbReference type="ARBA" id="ARBA00023186"/>
    </source>
</evidence>
<dbReference type="SUPFAM" id="SSF89392">
    <property type="entry name" value="Prokaryotic lipoproteins and lipoprotein localization factors"/>
    <property type="match status" value="1"/>
</dbReference>
<keyword evidence="7" id="KW-0653">Protein transport</keyword>
<evidence type="ECO:0000256" key="12">
    <source>
        <dbReference type="ARBA" id="ARBA00023288"/>
    </source>
</evidence>
<keyword evidence="11" id="KW-0998">Cell outer membrane</keyword>
<evidence type="ECO:0000256" key="2">
    <source>
        <dbReference type="ARBA" id="ARBA00009696"/>
    </source>
</evidence>
<keyword evidence="6" id="KW-0732">Signal</keyword>
<evidence type="ECO:0000256" key="8">
    <source>
        <dbReference type="ARBA" id="ARBA00023136"/>
    </source>
</evidence>
<keyword evidence="8" id="KW-0472">Membrane</keyword>
<keyword evidence="10" id="KW-0143">Chaperone</keyword>
<dbReference type="GO" id="GO:0009279">
    <property type="term" value="C:cell outer membrane"/>
    <property type="evidence" value="ECO:0007669"/>
    <property type="project" value="UniProtKB-SubCell"/>
</dbReference>
<dbReference type="NCBIfam" id="TIGR00548">
    <property type="entry name" value="lolB"/>
    <property type="match status" value="1"/>
</dbReference>
<protein>
    <recommendedName>
        <fullName evidence="4">Outer-membrane lipoprotein LolB</fullName>
    </recommendedName>
</protein>
<dbReference type="Pfam" id="PF03550">
    <property type="entry name" value="LolB"/>
    <property type="match status" value="1"/>
</dbReference>
<keyword evidence="14" id="KW-1185">Reference proteome</keyword>
<dbReference type="CDD" id="cd16326">
    <property type="entry name" value="LolB"/>
    <property type="match status" value="1"/>
</dbReference>
<accession>A0A432WER6</accession>
<keyword evidence="9" id="KW-0564">Palmitate</keyword>
<dbReference type="Gene3D" id="2.50.20.10">
    <property type="entry name" value="Lipoprotein localisation LolA/LolB/LppX"/>
    <property type="match status" value="1"/>
</dbReference>
<evidence type="ECO:0000256" key="5">
    <source>
        <dbReference type="ARBA" id="ARBA00022448"/>
    </source>
</evidence>
<gene>
    <name evidence="13" type="primary">lolB</name>
    <name evidence="13" type="ORF">CWE11_08400</name>
</gene>
<dbReference type="EMBL" id="PIPM01000008">
    <property type="protein sequence ID" value="RUO31356.1"/>
    <property type="molecule type" value="Genomic_DNA"/>
</dbReference>
<dbReference type="InterPro" id="IPR004565">
    <property type="entry name" value="OM_lipoprot_LolB"/>
</dbReference>
<name>A0A432WER6_9GAMM</name>
<evidence type="ECO:0000256" key="6">
    <source>
        <dbReference type="ARBA" id="ARBA00022729"/>
    </source>
</evidence>
<evidence type="ECO:0000256" key="4">
    <source>
        <dbReference type="ARBA" id="ARBA00016202"/>
    </source>
</evidence>
<proteinExistence type="inferred from homology"/>
<evidence type="ECO:0000256" key="7">
    <source>
        <dbReference type="ARBA" id="ARBA00022927"/>
    </source>
</evidence>
<dbReference type="GO" id="GO:0015031">
    <property type="term" value="P:protein transport"/>
    <property type="evidence" value="ECO:0007669"/>
    <property type="project" value="UniProtKB-KW"/>
</dbReference>
<evidence type="ECO:0000313" key="14">
    <source>
        <dbReference type="Proteomes" id="UP000288405"/>
    </source>
</evidence>
<organism evidence="13 14">
    <name type="scientific">Aliidiomarina sanyensis</name>
    <dbReference type="NCBI Taxonomy" id="1249555"/>
    <lineage>
        <taxon>Bacteria</taxon>
        <taxon>Pseudomonadati</taxon>
        <taxon>Pseudomonadota</taxon>
        <taxon>Gammaproteobacteria</taxon>
        <taxon>Alteromonadales</taxon>
        <taxon>Idiomarinaceae</taxon>
        <taxon>Aliidiomarina</taxon>
    </lineage>
</organism>
<dbReference type="Proteomes" id="UP000288405">
    <property type="component" value="Unassembled WGS sequence"/>
</dbReference>
<evidence type="ECO:0000256" key="1">
    <source>
        <dbReference type="ARBA" id="ARBA00004459"/>
    </source>
</evidence>
<dbReference type="AlphaFoldDB" id="A0A432WER6"/>
<sequence>MCVSVRCGHAPTEIPRPYCMRCAVLMKAMAQRQTGNPNRHDEQYGHSIPLALPSQGYERLVFMTQTSQRYFSRFILVLVSLLGMSGCTITPPPTATAEPPEHARHQAWLAQIHFWNIQGNVAFFNDADQQRDAARYTWRQQSNPAETTFRLYHPLRGTLARLEQDSSGSTFTNQQGEPFHAENIDALLYQHTGMAIPFRLLTEGITGLEPALPTVNREWYEDGTLARYTADATVFDWDPQVWQVHLSDYRVVVHDGRSFVLPHLIEASQYPLRVRLSISQWREVRTQ</sequence>
<keyword evidence="12 13" id="KW-0449">Lipoprotein</keyword>
<keyword evidence="5" id="KW-0813">Transport</keyword>
<comment type="caution">
    <text evidence="13">The sequence shown here is derived from an EMBL/GenBank/DDBJ whole genome shotgun (WGS) entry which is preliminary data.</text>
</comment>
<dbReference type="InterPro" id="IPR029046">
    <property type="entry name" value="LolA/LolB/LppX"/>
</dbReference>
<comment type="subunit">
    <text evidence="3">Monomer.</text>
</comment>
<comment type="similarity">
    <text evidence="2">Belongs to the LolB family.</text>
</comment>
<comment type="subcellular location">
    <subcellularLocation>
        <location evidence="1">Cell outer membrane</location>
        <topology evidence="1">Lipid-anchor</topology>
    </subcellularLocation>
</comment>
<evidence type="ECO:0000256" key="3">
    <source>
        <dbReference type="ARBA" id="ARBA00011245"/>
    </source>
</evidence>